<feature type="domain" description="PAS" evidence="16">
    <location>
        <begin position="491"/>
        <end position="528"/>
    </location>
</feature>
<dbReference type="SUPFAM" id="SSF103190">
    <property type="entry name" value="Sensory domain-like"/>
    <property type="match status" value="1"/>
</dbReference>
<evidence type="ECO:0000256" key="5">
    <source>
        <dbReference type="ARBA" id="ARBA00022553"/>
    </source>
</evidence>
<evidence type="ECO:0000256" key="7">
    <source>
        <dbReference type="ARBA" id="ARBA00022692"/>
    </source>
</evidence>
<evidence type="ECO:0000313" key="19">
    <source>
        <dbReference type="Proteomes" id="UP001060414"/>
    </source>
</evidence>
<keyword evidence="4" id="KW-1003">Cell membrane</keyword>
<dbReference type="Gene3D" id="3.30.565.10">
    <property type="entry name" value="Histidine kinase-like ATPase, C-terminal domain"/>
    <property type="match status" value="1"/>
</dbReference>
<sequence>MPRINLHQKVLFAFLVLAFVPLAFLASYSTSNLREVEVYLRDSATRALDQQAAQALELRAQMVAEEFALFLRRVEEDLHDLTLIPATAENYARFQQHHRRPVWYRTGTNAAPVEVREDLPLYREVTLVDPDGRERIRIKDGSLSTQLRDLSEPRNTTYLTEDYFLRARELAPGEIHVTHLTGWHVGKREQLGDAATPEEAVEGAKYEGVVRFVKPLHDAAGELTSVLVLSLDHRHLMAFTQHITPTAENYVLFPSYDSGNYAFMFDDEGWIITHPKFWNLRGLDSDGRLVPPYTPDSSAQDIAAGRIPYNLFYAGFIHPNYPVAAEAVRRGEVGVVDVTNVGGSRKIMAYAPIPYDRGVYRATGVFGGITIGAELRQFHQAALETSSVIRAEVTRFMHRSWLLVTLTMVVVFVVAWWLTQGITGPLLRLTEGTRQMARGKLAGAVKVSRQDEVGELTESFNAMARELVHRRRRLIDSLAALRRSRTEIMRERNFKRTILENIETGILTLDENHRVTSLNGAARQILGLGDTDGTLGLLDCLGEWPELEAPLREALPLDTSERWARYVKLERQGRVMTLRLALVPLLAQSETKGRILTVEDLTERVNMREHLERMERLASLGRLSAGIAHEIRNPLTGISIMLDDLHDRMLSNPADQTLIQRALQEMERLEGLVNELLTFATTAKSTLRPGPLAPVLRDILFLVEKQCERTNITLEQRIADNLPVFPLDSAKLKQAFLNLLTNAIAAMPDGGRLGVHAECRADQVQVVIEDSGEGIPEDRLPLIFEPFYTSKGEGTGLGLSITHNIISDHGGRIEVKSQPGQGTQFVLWFPVNKA</sequence>
<dbReference type="Pfam" id="PF00512">
    <property type="entry name" value="HisKA"/>
    <property type="match status" value="1"/>
</dbReference>
<dbReference type="PROSITE" id="PS50112">
    <property type="entry name" value="PAS"/>
    <property type="match status" value="1"/>
</dbReference>
<dbReference type="EC" id="2.7.13.3" evidence="3"/>
<dbReference type="PANTHER" id="PTHR42878">
    <property type="entry name" value="TWO-COMPONENT HISTIDINE KINASE"/>
    <property type="match status" value="1"/>
</dbReference>
<dbReference type="InterPro" id="IPR050351">
    <property type="entry name" value="BphY/WalK/GraS-like"/>
</dbReference>
<evidence type="ECO:0000256" key="1">
    <source>
        <dbReference type="ARBA" id="ARBA00000085"/>
    </source>
</evidence>
<dbReference type="Pfam" id="PF13188">
    <property type="entry name" value="PAS_8"/>
    <property type="match status" value="1"/>
</dbReference>
<evidence type="ECO:0000313" key="18">
    <source>
        <dbReference type="EMBL" id="UWZ81016.1"/>
    </source>
</evidence>
<name>A0ABY5ZPI7_9BACT</name>
<dbReference type="CDD" id="cd00082">
    <property type="entry name" value="HisKA"/>
    <property type="match status" value="1"/>
</dbReference>
<dbReference type="PROSITE" id="PS50109">
    <property type="entry name" value="HIS_KIN"/>
    <property type="match status" value="1"/>
</dbReference>
<dbReference type="CDD" id="cd06225">
    <property type="entry name" value="HAMP"/>
    <property type="match status" value="1"/>
</dbReference>
<protein>
    <recommendedName>
        <fullName evidence="3">histidine kinase</fullName>
        <ecNumber evidence="3">2.7.13.3</ecNumber>
    </recommendedName>
</protein>
<evidence type="ECO:0000256" key="3">
    <source>
        <dbReference type="ARBA" id="ARBA00012438"/>
    </source>
</evidence>
<dbReference type="Gene3D" id="3.30.450.20">
    <property type="entry name" value="PAS domain"/>
    <property type="match status" value="2"/>
</dbReference>
<evidence type="ECO:0000256" key="4">
    <source>
        <dbReference type="ARBA" id="ARBA00022475"/>
    </source>
</evidence>
<evidence type="ECO:0000256" key="11">
    <source>
        <dbReference type="ARBA" id="ARBA00022989"/>
    </source>
</evidence>
<dbReference type="Pfam" id="PF00672">
    <property type="entry name" value="HAMP"/>
    <property type="match status" value="1"/>
</dbReference>
<evidence type="ECO:0000256" key="12">
    <source>
        <dbReference type="ARBA" id="ARBA00023012"/>
    </source>
</evidence>
<dbReference type="NCBIfam" id="TIGR00229">
    <property type="entry name" value="sensory_box"/>
    <property type="match status" value="1"/>
</dbReference>
<dbReference type="InterPro" id="IPR003661">
    <property type="entry name" value="HisK_dim/P_dom"/>
</dbReference>
<dbReference type="SUPFAM" id="SSF55785">
    <property type="entry name" value="PYP-like sensor domain (PAS domain)"/>
    <property type="match status" value="1"/>
</dbReference>
<keyword evidence="5" id="KW-0597">Phosphoprotein</keyword>
<dbReference type="GO" id="GO:0005524">
    <property type="term" value="F:ATP binding"/>
    <property type="evidence" value="ECO:0007669"/>
    <property type="project" value="UniProtKB-KW"/>
</dbReference>
<dbReference type="SUPFAM" id="SSF158472">
    <property type="entry name" value="HAMP domain-like"/>
    <property type="match status" value="1"/>
</dbReference>
<keyword evidence="6" id="KW-0808">Transferase</keyword>
<dbReference type="PRINTS" id="PR00344">
    <property type="entry name" value="BCTRLSENSOR"/>
</dbReference>
<dbReference type="SMART" id="SM00304">
    <property type="entry name" value="HAMP"/>
    <property type="match status" value="1"/>
</dbReference>
<evidence type="ECO:0000256" key="9">
    <source>
        <dbReference type="ARBA" id="ARBA00022777"/>
    </source>
</evidence>
<dbReference type="RefSeq" id="WP_260749385.1">
    <property type="nucleotide sequence ID" value="NZ_CP092109.1"/>
</dbReference>
<dbReference type="InterPro" id="IPR005467">
    <property type="entry name" value="His_kinase_dom"/>
</dbReference>
<dbReference type="InterPro" id="IPR036890">
    <property type="entry name" value="HATPase_C_sf"/>
</dbReference>
<dbReference type="InterPro" id="IPR004358">
    <property type="entry name" value="Sig_transdc_His_kin-like_C"/>
</dbReference>
<dbReference type="SUPFAM" id="SSF55874">
    <property type="entry name" value="ATPase domain of HSP90 chaperone/DNA topoisomerase II/histidine kinase"/>
    <property type="match status" value="1"/>
</dbReference>
<dbReference type="SMART" id="SM00387">
    <property type="entry name" value="HATPase_c"/>
    <property type="match status" value="1"/>
</dbReference>
<dbReference type="CDD" id="cd00075">
    <property type="entry name" value="HATPase"/>
    <property type="match status" value="1"/>
</dbReference>
<dbReference type="InterPro" id="IPR029151">
    <property type="entry name" value="Sensor-like_sf"/>
</dbReference>
<keyword evidence="12" id="KW-0902">Two-component regulatory system</keyword>
<evidence type="ECO:0000256" key="13">
    <source>
        <dbReference type="ARBA" id="ARBA00023136"/>
    </source>
</evidence>
<dbReference type="InterPro" id="IPR036097">
    <property type="entry name" value="HisK_dim/P_sf"/>
</dbReference>
<gene>
    <name evidence="18" type="ORF">L9S41_06370</name>
</gene>
<dbReference type="InterPro" id="IPR003594">
    <property type="entry name" value="HATPase_dom"/>
</dbReference>
<organism evidence="18 19">
    <name type="scientific">Geoalkalibacter halelectricus</name>
    <dbReference type="NCBI Taxonomy" id="2847045"/>
    <lineage>
        <taxon>Bacteria</taxon>
        <taxon>Pseudomonadati</taxon>
        <taxon>Thermodesulfobacteriota</taxon>
        <taxon>Desulfuromonadia</taxon>
        <taxon>Desulfuromonadales</taxon>
        <taxon>Geoalkalibacteraceae</taxon>
        <taxon>Geoalkalibacter</taxon>
    </lineage>
</organism>
<dbReference type="PANTHER" id="PTHR42878:SF7">
    <property type="entry name" value="SENSOR HISTIDINE KINASE GLRK"/>
    <property type="match status" value="1"/>
</dbReference>
<dbReference type="SMART" id="SM00388">
    <property type="entry name" value="HisKA"/>
    <property type="match status" value="1"/>
</dbReference>
<dbReference type="Gene3D" id="1.10.287.130">
    <property type="match status" value="1"/>
</dbReference>
<evidence type="ECO:0000259" key="16">
    <source>
        <dbReference type="PROSITE" id="PS50112"/>
    </source>
</evidence>
<dbReference type="Proteomes" id="UP001060414">
    <property type="component" value="Chromosome"/>
</dbReference>
<evidence type="ECO:0000256" key="8">
    <source>
        <dbReference type="ARBA" id="ARBA00022741"/>
    </source>
</evidence>
<evidence type="ECO:0000256" key="10">
    <source>
        <dbReference type="ARBA" id="ARBA00022840"/>
    </source>
</evidence>
<dbReference type="PROSITE" id="PS50885">
    <property type="entry name" value="HAMP"/>
    <property type="match status" value="1"/>
</dbReference>
<dbReference type="Pfam" id="PF02518">
    <property type="entry name" value="HATPase_c"/>
    <property type="match status" value="1"/>
</dbReference>
<keyword evidence="8" id="KW-0547">Nucleotide-binding</keyword>
<dbReference type="SUPFAM" id="SSF47384">
    <property type="entry name" value="Homodimeric domain of signal transducing histidine kinase"/>
    <property type="match status" value="1"/>
</dbReference>
<dbReference type="InterPro" id="IPR003660">
    <property type="entry name" value="HAMP_dom"/>
</dbReference>
<dbReference type="EMBL" id="CP092109">
    <property type="protein sequence ID" value="UWZ81016.1"/>
    <property type="molecule type" value="Genomic_DNA"/>
</dbReference>
<keyword evidence="19" id="KW-1185">Reference proteome</keyword>
<reference evidence="18" key="1">
    <citation type="journal article" date="2022" name="Environ. Microbiol.">
        <title>Geoalkalibacter halelectricus SAP #1 sp. nov. possessing extracellular electron transfer and mineral#reducing capabilities from a haloalkaline environment.</title>
        <authorList>
            <person name="Yadav S."/>
            <person name="Singh R."/>
            <person name="Sundharam S.S."/>
            <person name="Chaudhary S."/>
            <person name="Krishnamurthi S."/>
            <person name="Patil S.A."/>
        </authorList>
    </citation>
    <scope>NUCLEOTIDE SEQUENCE</scope>
    <source>
        <strain evidence="18">SAP-1</strain>
    </source>
</reference>
<keyword evidence="7 14" id="KW-0812">Transmembrane</keyword>
<keyword evidence="11 14" id="KW-1133">Transmembrane helix</keyword>
<keyword evidence="13 14" id="KW-0472">Membrane</keyword>
<evidence type="ECO:0000256" key="6">
    <source>
        <dbReference type="ARBA" id="ARBA00022679"/>
    </source>
</evidence>
<feature type="transmembrane region" description="Helical" evidence="14">
    <location>
        <begin position="400"/>
        <end position="419"/>
    </location>
</feature>
<keyword evidence="9" id="KW-0418">Kinase</keyword>
<dbReference type="InterPro" id="IPR000014">
    <property type="entry name" value="PAS"/>
</dbReference>
<evidence type="ECO:0000256" key="2">
    <source>
        <dbReference type="ARBA" id="ARBA00004651"/>
    </source>
</evidence>
<dbReference type="InterPro" id="IPR035965">
    <property type="entry name" value="PAS-like_dom_sf"/>
</dbReference>
<feature type="domain" description="HAMP" evidence="17">
    <location>
        <begin position="420"/>
        <end position="472"/>
    </location>
</feature>
<keyword evidence="10 18" id="KW-0067">ATP-binding</keyword>
<accession>A0ABY5ZPI7</accession>
<dbReference type="CDD" id="cd18774">
    <property type="entry name" value="PDC2_HK_sensor"/>
    <property type="match status" value="1"/>
</dbReference>
<comment type="catalytic activity">
    <reaction evidence="1">
        <text>ATP + protein L-histidine = ADP + protein N-phospho-L-histidine.</text>
        <dbReference type="EC" id="2.7.13.3"/>
    </reaction>
</comment>
<dbReference type="Gene3D" id="6.10.340.10">
    <property type="match status" value="1"/>
</dbReference>
<evidence type="ECO:0000256" key="14">
    <source>
        <dbReference type="SAM" id="Phobius"/>
    </source>
</evidence>
<evidence type="ECO:0000259" key="15">
    <source>
        <dbReference type="PROSITE" id="PS50109"/>
    </source>
</evidence>
<proteinExistence type="predicted"/>
<feature type="domain" description="Histidine kinase" evidence="15">
    <location>
        <begin position="626"/>
        <end position="833"/>
    </location>
</feature>
<comment type="subcellular location">
    <subcellularLocation>
        <location evidence="2">Cell membrane</location>
        <topology evidence="2">Multi-pass membrane protein</topology>
    </subcellularLocation>
</comment>
<evidence type="ECO:0000259" key="17">
    <source>
        <dbReference type="PROSITE" id="PS50885"/>
    </source>
</evidence>